<protein>
    <recommendedName>
        <fullName evidence="4">Lipoprotein</fullName>
    </recommendedName>
</protein>
<dbReference type="EMBL" id="BMDX01000013">
    <property type="protein sequence ID" value="GGA82377.1"/>
    <property type="molecule type" value="Genomic_DNA"/>
</dbReference>
<evidence type="ECO:0000313" key="3">
    <source>
        <dbReference type="Proteomes" id="UP000619743"/>
    </source>
</evidence>
<dbReference type="Proteomes" id="UP000619743">
    <property type="component" value="Unassembled WGS sequence"/>
</dbReference>
<evidence type="ECO:0008006" key="4">
    <source>
        <dbReference type="Google" id="ProtNLM"/>
    </source>
</evidence>
<keyword evidence="1" id="KW-0732">Signal</keyword>
<dbReference type="RefSeq" id="WP_087506163.1">
    <property type="nucleotide sequence ID" value="NZ_BMDX01000013.1"/>
</dbReference>
<feature type="chain" id="PRO_5035192900" description="Lipoprotein" evidence="1">
    <location>
        <begin position="27"/>
        <end position="132"/>
    </location>
</feature>
<keyword evidence="3" id="KW-1185">Reference proteome</keyword>
<accession>A0A8J2U6J1</accession>
<dbReference type="AlphaFoldDB" id="A0A8J2U6J1"/>
<proteinExistence type="predicted"/>
<gene>
    <name evidence="2" type="ORF">GCM10011369_25450</name>
</gene>
<dbReference type="PROSITE" id="PS51257">
    <property type="entry name" value="PROKAR_LIPOPROTEIN"/>
    <property type="match status" value="1"/>
</dbReference>
<organism evidence="2 3">
    <name type="scientific">Neiella marina</name>
    <dbReference type="NCBI Taxonomy" id="508461"/>
    <lineage>
        <taxon>Bacteria</taxon>
        <taxon>Pseudomonadati</taxon>
        <taxon>Pseudomonadota</taxon>
        <taxon>Gammaproteobacteria</taxon>
        <taxon>Alteromonadales</taxon>
        <taxon>Echinimonadaceae</taxon>
        <taxon>Neiella</taxon>
    </lineage>
</organism>
<sequence length="132" mass="14796">MTAPSGRLLAAAIIIATLASCSSSPADKGYDIESQLMIDNQSSPISFNYQALITPHKVDQDEPRSRSIYDRILPPEEPYQLSEPSNAKVLREHQALNDLESLLEIRGSCSRNYVIDELQHQQYQIIIKGHCQ</sequence>
<evidence type="ECO:0000256" key="1">
    <source>
        <dbReference type="SAM" id="SignalP"/>
    </source>
</evidence>
<evidence type="ECO:0000313" key="2">
    <source>
        <dbReference type="EMBL" id="GGA82377.1"/>
    </source>
</evidence>
<name>A0A8J2U6J1_9GAMM</name>
<feature type="signal peptide" evidence="1">
    <location>
        <begin position="1"/>
        <end position="26"/>
    </location>
</feature>
<reference evidence="3" key="1">
    <citation type="journal article" date="2019" name="Int. J. Syst. Evol. Microbiol.">
        <title>The Global Catalogue of Microorganisms (GCM) 10K type strain sequencing project: providing services to taxonomists for standard genome sequencing and annotation.</title>
        <authorList>
            <consortium name="The Broad Institute Genomics Platform"/>
            <consortium name="The Broad Institute Genome Sequencing Center for Infectious Disease"/>
            <person name="Wu L."/>
            <person name="Ma J."/>
        </authorList>
    </citation>
    <scope>NUCLEOTIDE SEQUENCE [LARGE SCALE GENOMIC DNA]</scope>
    <source>
        <strain evidence="3">CGMCC 1.10130</strain>
    </source>
</reference>
<comment type="caution">
    <text evidence="2">The sequence shown here is derived from an EMBL/GenBank/DDBJ whole genome shotgun (WGS) entry which is preliminary data.</text>
</comment>